<name>J9GE74_9ZZZZ</name>
<organism evidence="1">
    <name type="scientific">gut metagenome</name>
    <dbReference type="NCBI Taxonomy" id="749906"/>
    <lineage>
        <taxon>unclassified sequences</taxon>
        <taxon>metagenomes</taxon>
        <taxon>organismal metagenomes</taxon>
    </lineage>
</organism>
<gene>
    <name evidence="1" type="ORF">EVA_06260</name>
</gene>
<dbReference type="EMBL" id="AMCI01001412">
    <property type="protein sequence ID" value="EJX05632.1"/>
    <property type="molecule type" value="Genomic_DNA"/>
</dbReference>
<dbReference type="AlphaFoldDB" id="J9GE74"/>
<comment type="caution">
    <text evidence="1">The sequence shown here is derived from an EMBL/GenBank/DDBJ whole genome shotgun (WGS) entry which is preliminary data.</text>
</comment>
<reference evidence="1" key="1">
    <citation type="journal article" date="2012" name="PLoS ONE">
        <title>Gene sets for utilization of primary and secondary nutrition supplies in the distal gut of endangered iberian lynx.</title>
        <authorList>
            <person name="Alcaide M."/>
            <person name="Messina E."/>
            <person name="Richter M."/>
            <person name="Bargiela R."/>
            <person name="Peplies J."/>
            <person name="Huws S.A."/>
            <person name="Newbold C.J."/>
            <person name="Golyshin P.N."/>
            <person name="Simon M.A."/>
            <person name="Lopez G."/>
            <person name="Yakimov M.M."/>
            <person name="Ferrer M."/>
        </authorList>
    </citation>
    <scope>NUCLEOTIDE SEQUENCE</scope>
</reference>
<proteinExistence type="predicted"/>
<evidence type="ECO:0000313" key="1">
    <source>
        <dbReference type="EMBL" id="EJX05632.1"/>
    </source>
</evidence>
<accession>J9GE74</accession>
<protein>
    <submittedName>
        <fullName evidence="1">Uncharacterized protein</fullName>
    </submittedName>
</protein>
<sequence length="36" mass="4377">MCVEWELSLWLSIDGHVSVHLLISLRLRKLLRKEFR</sequence>